<sequence>MLLIDCSRGDAGTINVGAGSDYAINDLNWHHVAVVGDGKSVRFYVDGVASGYNTTITSFSMGPSANDVLIGATRNAAPGVVLPMHGAIDELHIFDKALSDSEIRLLAAGASTEDYRPGAETGGPVVPVCLPGAACGVE</sequence>
<dbReference type="InterPro" id="IPR013320">
    <property type="entry name" value="ConA-like_dom_sf"/>
</dbReference>
<evidence type="ECO:0000313" key="1">
    <source>
        <dbReference type="EMBL" id="MBT1689000.1"/>
    </source>
</evidence>
<dbReference type="Gene3D" id="2.60.120.200">
    <property type="match status" value="1"/>
</dbReference>
<organism evidence="1 2">
    <name type="scientific">Dawidia soli</name>
    <dbReference type="NCBI Taxonomy" id="2782352"/>
    <lineage>
        <taxon>Bacteria</taxon>
        <taxon>Pseudomonadati</taxon>
        <taxon>Bacteroidota</taxon>
        <taxon>Cytophagia</taxon>
        <taxon>Cytophagales</taxon>
        <taxon>Chryseotaleaceae</taxon>
        <taxon>Dawidia</taxon>
    </lineage>
</organism>
<dbReference type="Proteomes" id="UP001319180">
    <property type="component" value="Unassembled WGS sequence"/>
</dbReference>
<dbReference type="GO" id="GO:0005975">
    <property type="term" value="P:carbohydrate metabolic process"/>
    <property type="evidence" value="ECO:0007669"/>
    <property type="project" value="UniProtKB-ARBA"/>
</dbReference>
<dbReference type="GO" id="GO:0004553">
    <property type="term" value="F:hydrolase activity, hydrolyzing O-glycosyl compounds"/>
    <property type="evidence" value="ECO:0007669"/>
    <property type="project" value="UniProtKB-ARBA"/>
</dbReference>
<reference evidence="1 2" key="1">
    <citation type="submission" date="2021-05" db="EMBL/GenBank/DDBJ databases">
        <title>A Polyphasic approach of four new species of the genus Ohtaekwangia: Ohtaekwangia histidinii sp. nov., Ohtaekwangia cretensis sp. nov., Ohtaekwangia indiensis sp. nov., Ohtaekwangia reichenbachii sp. nov. from diverse environment.</title>
        <authorList>
            <person name="Octaviana S."/>
        </authorList>
    </citation>
    <scope>NUCLEOTIDE SEQUENCE [LARGE SCALE GENOMIC DNA]</scope>
    <source>
        <strain evidence="1 2">PWU37</strain>
    </source>
</reference>
<dbReference type="EMBL" id="JAHESC010000034">
    <property type="protein sequence ID" value="MBT1689000.1"/>
    <property type="molecule type" value="Genomic_DNA"/>
</dbReference>
<proteinExistence type="predicted"/>
<keyword evidence="2" id="KW-1185">Reference proteome</keyword>
<dbReference type="Pfam" id="PF13385">
    <property type="entry name" value="Laminin_G_3"/>
    <property type="match status" value="1"/>
</dbReference>
<comment type="caution">
    <text evidence="1">The sequence shown here is derived from an EMBL/GenBank/DDBJ whole genome shotgun (WGS) entry which is preliminary data.</text>
</comment>
<accession>A0AAP2GJX7</accession>
<dbReference type="AlphaFoldDB" id="A0AAP2GJX7"/>
<name>A0AAP2GJX7_9BACT</name>
<protein>
    <recommendedName>
        <fullName evidence="3">LamG domain-containing protein</fullName>
    </recommendedName>
</protein>
<evidence type="ECO:0000313" key="2">
    <source>
        <dbReference type="Proteomes" id="UP001319180"/>
    </source>
</evidence>
<evidence type="ECO:0008006" key="3">
    <source>
        <dbReference type="Google" id="ProtNLM"/>
    </source>
</evidence>
<dbReference type="SUPFAM" id="SSF49899">
    <property type="entry name" value="Concanavalin A-like lectins/glucanases"/>
    <property type="match status" value="1"/>
</dbReference>
<gene>
    <name evidence="1" type="ORF">KK078_20715</name>
</gene>